<comment type="caution">
    <text evidence="2">The sequence shown here is derived from an EMBL/GenBank/DDBJ whole genome shotgun (WGS) entry which is preliminary data.</text>
</comment>
<evidence type="ECO:0000259" key="1">
    <source>
        <dbReference type="Pfam" id="PF21530"/>
    </source>
</evidence>
<name>A0A9P6CFT4_9AGAR</name>
<dbReference type="Proteomes" id="UP000807353">
    <property type="component" value="Unassembled WGS sequence"/>
</dbReference>
<dbReference type="Pfam" id="PF21530">
    <property type="entry name" value="Pif1_2B_dom"/>
    <property type="match status" value="1"/>
</dbReference>
<evidence type="ECO:0000313" key="2">
    <source>
        <dbReference type="EMBL" id="KAF9460525.1"/>
    </source>
</evidence>
<sequence length="181" mass="19627">MSRLQTQQEAFKAVDGGTIRDETQKQKMLANFMAPPILQLRIDAQVMLIKNVDETLVNGSTGRVVRFVDPAVYGTELDVDSAPTGEMGVIGTGSAVTAVGSAAKKTVAPASPVKLYPVVEFLLPNGGRRLYLVMPEIWKVELPDGEIQVSRAQVMFLYLHGILLLNGQLATTYPCLGNEHT</sequence>
<accession>A0A9P6CFT4</accession>
<dbReference type="OrthoDB" id="432234at2759"/>
<protein>
    <recommendedName>
        <fullName evidence="1">DNA helicase Pif1-like 2B domain-containing protein</fullName>
    </recommendedName>
</protein>
<organism evidence="2 3">
    <name type="scientific">Collybia nuda</name>
    <dbReference type="NCBI Taxonomy" id="64659"/>
    <lineage>
        <taxon>Eukaryota</taxon>
        <taxon>Fungi</taxon>
        <taxon>Dikarya</taxon>
        <taxon>Basidiomycota</taxon>
        <taxon>Agaricomycotina</taxon>
        <taxon>Agaricomycetes</taxon>
        <taxon>Agaricomycetidae</taxon>
        <taxon>Agaricales</taxon>
        <taxon>Tricholomatineae</taxon>
        <taxon>Clitocybaceae</taxon>
        <taxon>Collybia</taxon>
    </lineage>
</organism>
<proteinExistence type="predicted"/>
<dbReference type="InterPro" id="IPR049163">
    <property type="entry name" value="Pif1-like_2B_dom"/>
</dbReference>
<keyword evidence="3" id="KW-1185">Reference proteome</keyword>
<dbReference type="EMBL" id="MU150297">
    <property type="protein sequence ID" value="KAF9460525.1"/>
    <property type="molecule type" value="Genomic_DNA"/>
</dbReference>
<feature type="domain" description="DNA helicase Pif1-like 2B" evidence="1">
    <location>
        <begin position="28"/>
        <end position="67"/>
    </location>
</feature>
<reference evidence="2" key="1">
    <citation type="submission" date="2020-11" db="EMBL/GenBank/DDBJ databases">
        <authorList>
            <consortium name="DOE Joint Genome Institute"/>
            <person name="Ahrendt S."/>
            <person name="Riley R."/>
            <person name="Andreopoulos W."/>
            <person name="Labutti K."/>
            <person name="Pangilinan J."/>
            <person name="Ruiz-Duenas F.J."/>
            <person name="Barrasa J.M."/>
            <person name="Sanchez-Garcia M."/>
            <person name="Camarero S."/>
            <person name="Miyauchi S."/>
            <person name="Serrano A."/>
            <person name="Linde D."/>
            <person name="Babiker R."/>
            <person name="Drula E."/>
            <person name="Ayuso-Fernandez I."/>
            <person name="Pacheco R."/>
            <person name="Padilla G."/>
            <person name="Ferreira P."/>
            <person name="Barriuso J."/>
            <person name="Kellner H."/>
            <person name="Castanera R."/>
            <person name="Alfaro M."/>
            <person name="Ramirez L."/>
            <person name="Pisabarro A.G."/>
            <person name="Kuo A."/>
            <person name="Tritt A."/>
            <person name="Lipzen A."/>
            <person name="He G."/>
            <person name="Yan M."/>
            <person name="Ng V."/>
            <person name="Cullen D."/>
            <person name="Martin F."/>
            <person name="Rosso M.-N."/>
            <person name="Henrissat B."/>
            <person name="Hibbett D."/>
            <person name="Martinez A.T."/>
            <person name="Grigoriev I.V."/>
        </authorList>
    </citation>
    <scope>NUCLEOTIDE SEQUENCE</scope>
    <source>
        <strain evidence="2">CBS 247.69</strain>
    </source>
</reference>
<dbReference type="AlphaFoldDB" id="A0A9P6CFT4"/>
<gene>
    <name evidence="2" type="ORF">BDZ94DRAFT_896174</name>
</gene>
<evidence type="ECO:0000313" key="3">
    <source>
        <dbReference type="Proteomes" id="UP000807353"/>
    </source>
</evidence>